<dbReference type="PRINTS" id="PR00834">
    <property type="entry name" value="PROTEASES2C"/>
</dbReference>
<dbReference type="InterPro" id="IPR009003">
    <property type="entry name" value="Peptidase_S1_PA"/>
</dbReference>
<accession>A0A0G1IUX8</accession>
<dbReference type="CDD" id="cd06779">
    <property type="entry name" value="cpPDZ_Deg_HtrA-like"/>
    <property type="match status" value="1"/>
</dbReference>
<evidence type="ECO:0000256" key="3">
    <source>
        <dbReference type="ARBA" id="ARBA00022801"/>
    </source>
</evidence>
<reference evidence="5 6" key="1">
    <citation type="journal article" date="2015" name="Nature">
        <title>rRNA introns, odd ribosomes, and small enigmatic genomes across a large radiation of phyla.</title>
        <authorList>
            <person name="Brown C.T."/>
            <person name="Hug L.A."/>
            <person name="Thomas B.C."/>
            <person name="Sharon I."/>
            <person name="Castelle C.J."/>
            <person name="Singh A."/>
            <person name="Wilkins M.J."/>
            <person name="Williams K.H."/>
            <person name="Banfield J.F."/>
        </authorList>
    </citation>
    <scope>NUCLEOTIDE SEQUENCE [LARGE SCALE GENOMIC DNA]</scope>
</reference>
<dbReference type="GO" id="GO:0004252">
    <property type="term" value="F:serine-type endopeptidase activity"/>
    <property type="evidence" value="ECO:0007669"/>
    <property type="project" value="InterPro"/>
</dbReference>
<dbReference type="Proteomes" id="UP000034652">
    <property type="component" value="Unassembled WGS sequence"/>
</dbReference>
<keyword evidence="2" id="KW-0645">Protease</keyword>
<dbReference type="Pfam" id="PF13180">
    <property type="entry name" value="PDZ_2"/>
    <property type="match status" value="1"/>
</dbReference>
<evidence type="ECO:0000256" key="1">
    <source>
        <dbReference type="ARBA" id="ARBA00010541"/>
    </source>
</evidence>
<dbReference type="Gene3D" id="2.30.42.10">
    <property type="match status" value="1"/>
</dbReference>
<dbReference type="InterPro" id="IPR001478">
    <property type="entry name" value="PDZ"/>
</dbReference>
<dbReference type="PANTHER" id="PTHR43343:SF3">
    <property type="entry name" value="PROTEASE DO-LIKE 8, CHLOROPLASTIC"/>
    <property type="match status" value="1"/>
</dbReference>
<name>A0A0G1IUX8_9BACT</name>
<feature type="domain" description="PDZ" evidence="4">
    <location>
        <begin position="252"/>
        <end position="342"/>
    </location>
</feature>
<sequence>MTEHEEKIINIIERTLPGVVSIAASKNVELVEKDLMKMGMDPRMFEEKLFGEADKKGDVSVSGGSGFIVDPSGIILTNKHVIQDKEARYKAVIGLPAGKAGENKYYDVEVMGSDPLADIAMLKIINPPAGLTVIALGTSKNIKLGKTVIAIGNALGEFQNTVSTGIVSGLSRLLSAITDIEGHQQRLRGLIQTDAAINPGNSGGPLINLDGEAIGINAAVVYGAQNIGFAIPIDRAKKDLGEIKKYGHIRAPFLGIRYVLLNKNIGRHFKIPVDHGALIVREELPGDHAVLPGSAAYEAGLKEHDIILTANNKEITEKETLEDILDTCAIGDELKLGVLRHGKNLSFSVHLEDRAKFN</sequence>
<dbReference type="Gene3D" id="2.40.10.10">
    <property type="entry name" value="Trypsin-like serine proteases"/>
    <property type="match status" value="2"/>
</dbReference>
<dbReference type="SUPFAM" id="SSF50494">
    <property type="entry name" value="Trypsin-like serine proteases"/>
    <property type="match status" value="1"/>
</dbReference>
<dbReference type="Pfam" id="PF13365">
    <property type="entry name" value="Trypsin_2"/>
    <property type="match status" value="1"/>
</dbReference>
<dbReference type="InterPro" id="IPR036034">
    <property type="entry name" value="PDZ_sf"/>
</dbReference>
<proteinExistence type="inferred from homology"/>
<comment type="similarity">
    <text evidence="1">Belongs to the peptidase S1C family.</text>
</comment>
<dbReference type="SMART" id="SM00228">
    <property type="entry name" value="PDZ"/>
    <property type="match status" value="1"/>
</dbReference>
<protein>
    <submittedName>
        <fullName evidence="5">Trypsin domain protein</fullName>
    </submittedName>
</protein>
<dbReference type="SUPFAM" id="SSF50156">
    <property type="entry name" value="PDZ domain-like"/>
    <property type="match status" value="1"/>
</dbReference>
<gene>
    <name evidence="5" type="ORF">UW57_C0013G0025</name>
</gene>
<dbReference type="InterPro" id="IPR051201">
    <property type="entry name" value="Chloro_Bact_Ser_Proteases"/>
</dbReference>
<dbReference type="GO" id="GO:0006508">
    <property type="term" value="P:proteolysis"/>
    <property type="evidence" value="ECO:0007669"/>
    <property type="project" value="UniProtKB-KW"/>
</dbReference>
<dbReference type="STRING" id="1618646.UW57_C0013G0025"/>
<evidence type="ECO:0000313" key="5">
    <source>
        <dbReference type="EMBL" id="KKT62768.1"/>
    </source>
</evidence>
<evidence type="ECO:0000259" key="4">
    <source>
        <dbReference type="SMART" id="SM00228"/>
    </source>
</evidence>
<dbReference type="InterPro" id="IPR043504">
    <property type="entry name" value="Peptidase_S1_PA_chymotrypsin"/>
</dbReference>
<dbReference type="AlphaFoldDB" id="A0A0G1IUX8"/>
<dbReference type="InterPro" id="IPR001940">
    <property type="entry name" value="Peptidase_S1C"/>
</dbReference>
<dbReference type="EMBL" id="LCIV01000013">
    <property type="protein sequence ID" value="KKT62768.1"/>
    <property type="molecule type" value="Genomic_DNA"/>
</dbReference>
<keyword evidence="3" id="KW-0378">Hydrolase</keyword>
<organism evidence="5 6">
    <name type="scientific">Candidatus Giovannonibacteria bacterium GW2011_GWA1_44_29</name>
    <dbReference type="NCBI Taxonomy" id="1618646"/>
    <lineage>
        <taxon>Bacteria</taxon>
        <taxon>Candidatus Giovannoniibacteriota</taxon>
    </lineage>
</organism>
<comment type="caution">
    <text evidence="5">The sequence shown here is derived from an EMBL/GenBank/DDBJ whole genome shotgun (WGS) entry which is preliminary data.</text>
</comment>
<evidence type="ECO:0000256" key="2">
    <source>
        <dbReference type="ARBA" id="ARBA00022670"/>
    </source>
</evidence>
<dbReference type="PANTHER" id="PTHR43343">
    <property type="entry name" value="PEPTIDASE S12"/>
    <property type="match status" value="1"/>
</dbReference>
<evidence type="ECO:0000313" key="6">
    <source>
        <dbReference type="Proteomes" id="UP000034652"/>
    </source>
</evidence>